<dbReference type="PROSITE" id="PS50885">
    <property type="entry name" value="HAMP"/>
    <property type="match status" value="1"/>
</dbReference>
<dbReference type="PANTHER" id="PTHR34220:SF7">
    <property type="entry name" value="SENSOR HISTIDINE KINASE YPDA"/>
    <property type="match status" value="1"/>
</dbReference>
<keyword evidence="9 17" id="KW-0418">Kinase</keyword>
<dbReference type="InterPro" id="IPR010559">
    <property type="entry name" value="Sig_transdc_His_kin_internal"/>
</dbReference>
<feature type="domain" description="HAMP" evidence="16">
    <location>
        <begin position="311"/>
        <end position="363"/>
    </location>
</feature>
<evidence type="ECO:0000256" key="5">
    <source>
        <dbReference type="ARBA" id="ARBA00022553"/>
    </source>
</evidence>
<dbReference type="OrthoDB" id="9776552at2"/>
<keyword evidence="10" id="KW-0067">ATP-binding</keyword>
<reference evidence="17 18" key="1">
    <citation type="submission" date="2017-05" db="EMBL/GenBank/DDBJ databases">
        <title>Functional genome analysis of Paenibacillus pasadenensis strain R16: insights on endophytic life style and antifungal activity.</title>
        <authorList>
            <person name="Passera A."/>
            <person name="Marcolungo L."/>
            <person name="Casati P."/>
            <person name="Brasca M."/>
            <person name="Quaglino F."/>
            <person name="Delledonne M."/>
        </authorList>
    </citation>
    <scope>NUCLEOTIDE SEQUENCE [LARGE SCALE GENOMIC DNA]</scope>
    <source>
        <strain evidence="17 18">R16</strain>
    </source>
</reference>
<dbReference type="Gene3D" id="3.30.565.10">
    <property type="entry name" value="Histidine kinase-like ATPase, C-terminal domain"/>
    <property type="match status" value="1"/>
</dbReference>
<dbReference type="SUPFAM" id="SSF158472">
    <property type="entry name" value="HAMP domain-like"/>
    <property type="match status" value="1"/>
</dbReference>
<dbReference type="AlphaFoldDB" id="A0A2N5N4Z2"/>
<dbReference type="InterPro" id="IPR003660">
    <property type="entry name" value="HAMP_dom"/>
</dbReference>
<evidence type="ECO:0000256" key="8">
    <source>
        <dbReference type="ARBA" id="ARBA00022741"/>
    </source>
</evidence>
<dbReference type="CDD" id="cd06225">
    <property type="entry name" value="HAMP"/>
    <property type="match status" value="1"/>
</dbReference>
<dbReference type="InterPro" id="IPR033479">
    <property type="entry name" value="dCache_1"/>
</dbReference>
<proteinExistence type="predicted"/>
<evidence type="ECO:0000256" key="7">
    <source>
        <dbReference type="ARBA" id="ARBA00022692"/>
    </source>
</evidence>
<evidence type="ECO:0000256" key="1">
    <source>
        <dbReference type="ARBA" id="ARBA00000085"/>
    </source>
</evidence>
<keyword evidence="11 14" id="KW-1133">Transmembrane helix</keyword>
<evidence type="ECO:0000256" key="11">
    <source>
        <dbReference type="ARBA" id="ARBA00022989"/>
    </source>
</evidence>
<dbReference type="Pfam" id="PF02518">
    <property type="entry name" value="HATPase_c"/>
    <property type="match status" value="1"/>
</dbReference>
<evidence type="ECO:0000256" key="6">
    <source>
        <dbReference type="ARBA" id="ARBA00022679"/>
    </source>
</evidence>
<name>A0A2N5N4Z2_9BACL</name>
<evidence type="ECO:0000256" key="13">
    <source>
        <dbReference type="ARBA" id="ARBA00023136"/>
    </source>
</evidence>
<dbReference type="Pfam" id="PF06580">
    <property type="entry name" value="His_kinase"/>
    <property type="match status" value="1"/>
</dbReference>
<dbReference type="InterPro" id="IPR004358">
    <property type="entry name" value="Sig_transdc_His_kin-like_C"/>
</dbReference>
<keyword evidence="8" id="KW-0547">Nucleotide-binding</keyword>
<keyword evidence="7 14" id="KW-0812">Transmembrane</keyword>
<accession>A0A2N5N4Z2</accession>
<keyword evidence="12" id="KW-0902">Two-component regulatory system</keyword>
<evidence type="ECO:0000256" key="3">
    <source>
        <dbReference type="ARBA" id="ARBA00012438"/>
    </source>
</evidence>
<evidence type="ECO:0000256" key="2">
    <source>
        <dbReference type="ARBA" id="ARBA00004651"/>
    </source>
</evidence>
<comment type="catalytic activity">
    <reaction evidence="1">
        <text>ATP + protein L-histidine = ADP + protein N-phospho-L-histidine.</text>
        <dbReference type="EC" id="2.7.13.3"/>
    </reaction>
</comment>
<dbReference type="Gene3D" id="3.30.450.20">
    <property type="entry name" value="PAS domain"/>
    <property type="match status" value="2"/>
</dbReference>
<dbReference type="SMART" id="SM00387">
    <property type="entry name" value="HATPase_c"/>
    <property type="match status" value="1"/>
</dbReference>
<keyword evidence="18" id="KW-1185">Reference proteome</keyword>
<keyword evidence="13 14" id="KW-0472">Membrane</keyword>
<dbReference type="PRINTS" id="PR00344">
    <property type="entry name" value="BCTRLSENSOR"/>
</dbReference>
<feature type="transmembrane region" description="Helical" evidence="14">
    <location>
        <begin position="12"/>
        <end position="33"/>
    </location>
</feature>
<dbReference type="InterPro" id="IPR005467">
    <property type="entry name" value="His_kinase_dom"/>
</dbReference>
<feature type="transmembrane region" description="Helical" evidence="14">
    <location>
        <begin position="291"/>
        <end position="314"/>
    </location>
</feature>
<evidence type="ECO:0000256" key="10">
    <source>
        <dbReference type="ARBA" id="ARBA00022840"/>
    </source>
</evidence>
<dbReference type="InterPro" id="IPR050640">
    <property type="entry name" value="Bact_2-comp_sensor_kinase"/>
</dbReference>
<dbReference type="EC" id="2.7.13.3" evidence="3"/>
<dbReference type="InterPro" id="IPR036890">
    <property type="entry name" value="HATPase_C_sf"/>
</dbReference>
<comment type="caution">
    <text evidence="17">The sequence shown here is derived from an EMBL/GenBank/DDBJ whole genome shotgun (WGS) entry which is preliminary data.</text>
</comment>
<keyword evidence="6" id="KW-0808">Transferase</keyword>
<feature type="domain" description="Histidine kinase" evidence="15">
    <location>
        <begin position="403"/>
        <end position="579"/>
    </location>
</feature>
<dbReference type="Proteomes" id="UP000234789">
    <property type="component" value="Unassembled WGS sequence"/>
</dbReference>
<evidence type="ECO:0000313" key="17">
    <source>
        <dbReference type="EMBL" id="PLT45370.1"/>
    </source>
</evidence>
<dbReference type="GO" id="GO:0000155">
    <property type="term" value="F:phosphorelay sensor kinase activity"/>
    <property type="evidence" value="ECO:0007669"/>
    <property type="project" value="InterPro"/>
</dbReference>
<keyword evidence="4" id="KW-1003">Cell membrane</keyword>
<evidence type="ECO:0000259" key="16">
    <source>
        <dbReference type="PROSITE" id="PS50885"/>
    </source>
</evidence>
<evidence type="ECO:0000256" key="4">
    <source>
        <dbReference type="ARBA" id="ARBA00022475"/>
    </source>
</evidence>
<evidence type="ECO:0000256" key="12">
    <source>
        <dbReference type="ARBA" id="ARBA00023012"/>
    </source>
</evidence>
<dbReference type="SUPFAM" id="SSF55874">
    <property type="entry name" value="ATPase domain of HSP90 chaperone/DNA topoisomerase II/histidine kinase"/>
    <property type="match status" value="1"/>
</dbReference>
<dbReference type="Pfam" id="PF02743">
    <property type="entry name" value="dCache_1"/>
    <property type="match status" value="1"/>
</dbReference>
<dbReference type="PANTHER" id="PTHR34220">
    <property type="entry name" value="SENSOR HISTIDINE KINASE YPDA"/>
    <property type="match status" value="1"/>
</dbReference>
<sequence>MRRSRPVSIKTKIILICMVVIVLPITVMTISSYRSSERLLERNYKRIMEDLGYQTSIRIDDFLKKIEKISLLASTGLSGSQSATGVGSDPVQDFLREGGEPNTTLAYNNLMTYIMMEDRVFSIYLYNLNGGPDLIVSPNSPVHEAYNVETELWYKKFMHDKERTITLTTRVDEQIETKPLAVSHARKIYDSSSGALLGVIVVSIDIKFVENVNRNLQDTFRSNYMIVDSEDKIVYSRNESLIGTLFRANVRPDEKRNIVVTNRLGQKDWMTYLYMPKGELTNEGRLLGRNLLLLAGLMVLFAAIVSSFLSSVIARPMKKLMNNIVLVEKGHFERVQQINARDEFGQLSQRFNKMADELKRLVGKIQQDEIEKAKTEIRALHSQINPHFLYNTLGSLKWIAAMQQSDKIVDMTEALISMLRYASRLESPLVTIREELDNVDNYITIQNVRYYDSIQIRREIEEPLLDYRIPKMILQPIIENAIFHGFAELEEEGCITIRIYSIQADVAIEIHDNGAGMEEETVRCLLESWRTGTEAEARGIGLFNVQRRIKLHFGERYGIGVASSPGEGTTFTFLLPGIS</sequence>
<dbReference type="Gene3D" id="6.10.340.10">
    <property type="match status" value="1"/>
</dbReference>
<comment type="subcellular location">
    <subcellularLocation>
        <location evidence="2">Cell membrane</location>
        <topology evidence="2">Multi-pass membrane protein</topology>
    </subcellularLocation>
</comment>
<protein>
    <recommendedName>
        <fullName evidence="3">histidine kinase</fullName>
        <ecNumber evidence="3">2.7.13.3</ecNumber>
    </recommendedName>
</protein>
<gene>
    <name evidence="17" type="ORF">B8V81_3801</name>
</gene>
<dbReference type="PROSITE" id="PS50109">
    <property type="entry name" value="HIS_KIN"/>
    <property type="match status" value="1"/>
</dbReference>
<evidence type="ECO:0000313" key="18">
    <source>
        <dbReference type="Proteomes" id="UP000234789"/>
    </source>
</evidence>
<dbReference type="SMART" id="SM00304">
    <property type="entry name" value="HAMP"/>
    <property type="match status" value="1"/>
</dbReference>
<evidence type="ECO:0000256" key="14">
    <source>
        <dbReference type="SAM" id="Phobius"/>
    </source>
</evidence>
<dbReference type="Pfam" id="PF00672">
    <property type="entry name" value="HAMP"/>
    <property type="match status" value="1"/>
</dbReference>
<organism evidence="17 18">
    <name type="scientific">Paenibacillus pasadenensis</name>
    <dbReference type="NCBI Taxonomy" id="217090"/>
    <lineage>
        <taxon>Bacteria</taxon>
        <taxon>Bacillati</taxon>
        <taxon>Bacillota</taxon>
        <taxon>Bacilli</taxon>
        <taxon>Bacillales</taxon>
        <taxon>Paenibacillaceae</taxon>
        <taxon>Paenibacillus</taxon>
    </lineage>
</organism>
<dbReference type="RefSeq" id="WP_028599529.1">
    <property type="nucleotide sequence ID" value="NZ_BIMM01000002.1"/>
</dbReference>
<evidence type="ECO:0000259" key="15">
    <source>
        <dbReference type="PROSITE" id="PS50109"/>
    </source>
</evidence>
<dbReference type="GO" id="GO:0005886">
    <property type="term" value="C:plasma membrane"/>
    <property type="evidence" value="ECO:0007669"/>
    <property type="project" value="UniProtKB-SubCell"/>
</dbReference>
<dbReference type="GO" id="GO:0005524">
    <property type="term" value="F:ATP binding"/>
    <property type="evidence" value="ECO:0007669"/>
    <property type="project" value="UniProtKB-KW"/>
</dbReference>
<dbReference type="EMBL" id="NFEZ01000004">
    <property type="protein sequence ID" value="PLT45370.1"/>
    <property type="molecule type" value="Genomic_DNA"/>
</dbReference>
<keyword evidence="5" id="KW-0597">Phosphoprotein</keyword>
<dbReference type="InterPro" id="IPR003594">
    <property type="entry name" value="HATPase_dom"/>
</dbReference>
<evidence type="ECO:0000256" key="9">
    <source>
        <dbReference type="ARBA" id="ARBA00022777"/>
    </source>
</evidence>